<dbReference type="EMBL" id="HBFB01024693">
    <property type="protein sequence ID" value="CAD8688250.1"/>
    <property type="molecule type" value="Transcribed_RNA"/>
</dbReference>
<sequence>MLQLWKPLVTGPACRACAITALEAALRRGQETSCELLLQHLHPALTAGEREQVCWKGLQTVELGSVDGCSLALQLASSLPASVKCNMLQAQLLHTLGQHQCASIASYEPRRAAL</sequence>
<dbReference type="AlphaFoldDB" id="A0A7S0RV92"/>
<organism evidence="1">
    <name type="scientific">Chlamydomonas leiostraca</name>
    <dbReference type="NCBI Taxonomy" id="1034604"/>
    <lineage>
        <taxon>Eukaryota</taxon>
        <taxon>Viridiplantae</taxon>
        <taxon>Chlorophyta</taxon>
        <taxon>core chlorophytes</taxon>
        <taxon>Chlorophyceae</taxon>
        <taxon>CS clade</taxon>
        <taxon>Chlamydomonadales</taxon>
        <taxon>Chlamydomonadaceae</taxon>
        <taxon>Chlamydomonas</taxon>
    </lineage>
</organism>
<accession>A0A7S0RV92</accession>
<protein>
    <submittedName>
        <fullName evidence="1">Uncharacterized protein</fullName>
    </submittedName>
</protein>
<name>A0A7S0RV92_9CHLO</name>
<gene>
    <name evidence="1" type="ORF">CLEI1391_LOCUS13871</name>
</gene>
<reference evidence="1" key="1">
    <citation type="submission" date="2021-01" db="EMBL/GenBank/DDBJ databases">
        <authorList>
            <person name="Corre E."/>
            <person name="Pelletier E."/>
            <person name="Niang G."/>
            <person name="Scheremetjew M."/>
            <person name="Finn R."/>
            <person name="Kale V."/>
            <person name="Holt S."/>
            <person name="Cochrane G."/>
            <person name="Meng A."/>
            <person name="Brown T."/>
            <person name="Cohen L."/>
        </authorList>
    </citation>
    <scope>NUCLEOTIDE SEQUENCE</scope>
    <source>
        <strain evidence="1">SAG 11-49</strain>
    </source>
</reference>
<evidence type="ECO:0000313" key="1">
    <source>
        <dbReference type="EMBL" id="CAD8688250.1"/>
    </source>
</evidence>
<proteinExistence type="predicted"/>